<feature type="transmembrane region" description="Helical" evidence="12">
    <location>
        <begin position="16"/>
        <end position="36"/>
    </location>
</feature>
<keyword evidence="5 12" id="KW-0812">Transmembrane</keyword>
<evidence type="ECO:0000256" key="3">
    <source>
        <dbReference type="ARBA" id="ARBA00022475"/>
    </source>
</evidence>
<dbReference type="GO" id="GO:0008270">
    <property type="term" value="F:zinc ion binding"/>
    <property type="evidence" value="ECO:0007669"/>
    <property type="project" value="UniProtKB-UniRule"/>
</dbReference>
<evidence type="ECO:0000256" key="7">
    <source>
        <dbReference type="ARBA" id="ARBA00022801"/>
    </source>
</evidence>
<dbReference type="GO" id="GO:0005886">
    <property type="term" value="C:plasma membrane"/>
    <property type="evidence" value="ECO:0007669"/>
    <property type="project" value="UniProtKB-SubCell"/>
</dbReference>
<keyword evidence="7 12" id="KW-0378">Hydrolase</keyword>
<keyword evidence="9 12" id="KW-1133">Transmembrane helix</keyword>
<evidence type="ECO:0000256" key="8">
    <source>
        <dbReference type="ARBA" id="ARBA00022833"/>
    </source>
</evidence>
<feature type="transmembrane region" description="Helical" evidence="12">
    <location>
        <begin position="190"/>
        <end position="212"/>
    </location>
</feature>
<comment type="cofactor">
    <cofactor evidence="12">
        <name>Zn(2+)</name>
        <dbReference type="ChEBI" id="CHEBI:29105"/>
    </cofactor>
    <text evidence="12">Binds 1 zinc ion per subunit.</text>
</comment>
<evidence type="ECO:0000256" key="5">
    <source>
        <dbReference type="ARBA" id="ARBA00022692"/>
    </source>
</evidence>
<dbReference type="CDD" id="cd07340">
    <property type="entry name" value="M48B_Htpx_like"/>
    <property type="match status" value="1"/>
</dbReference>
<comment type="subcellular location">
    <subcellularLocation>
        <location evidence="1 12">Cell membrane</location>
        <topology evidence="1 12">Multi-pass membrane protein</topology>
    </subcellularLocation>
</comment>
<gene>
    <name evidence="12" type="primary">htpX</name>
    <name evidence="14" type="ORF">AUJ77_02855</name>
</gene>
<keyword evidence="4 12" id="KW-0645">Protease</keyword>
<evidence type="ECO:0000256" key="11">
    <source>
        <dbReference type="ARBA" id="ARBA00023136"/>
    </source>
</evidence>
<keyword evidence="3 12" id="KW-1003">Cell membrane</keyword>
<feature type="binding site" evidence="12">
    <location>
        <position position="147"/>
    </location>
    <ligand>
        <name>Zn(2+)</name>
        <dbReference type="ChEBI" id="CHEBI:29105"/>
        <note>catalytic</note>
    </ligand>
</feature>
<keyword evidence="10 12" id="KW-0482">Metalloprotease</keyword>
<proteinExistence type="inferred from homology"/>
<feature type="active site" evidence="12">
    <location>
        <position position="144"/>
    </location>
</feature>
<evidence type="ECO:0000256" key="12">
    <source>
        <dbReference type="HAMAP-Rule" id="MF_00188"/>
    </source>
</evidence>
<keyword evidence="8 12" id="KW-0862">Zinc</keyword>
<dbReference type="GO" id="GO:0004222">
    <property type="term" value="F:metalloendopeptidase activity"/>
    <property type="evidence" value="ECO:0007669"/>
    <property type="project" value="UniProtKB-UniRule"/>
</dbReference>
<evidence type="ECO:0000259" key="13">
    <source>
        <dbReference type="Pfam" id="PF01435"/>
    </source>
</evidence>
<comment type="caution">
    <text evidence="14">The sequence shown here is derived from an EMBL/GenBank/DDBJ whole genome shotgun (WGS) entry which is preliminary data.</text>
</comment>
<keyword evidence="11 12" id="KW-0472">Membrane</keyword>
<dbReference type="STRING" id="1805281.AUJ77_02855"/>
<evidence type="ECO:0000256" key="6">
    <source>
        <dbReference type="ARBA" id="ARBA00022723"/>
    </source>
</evidence>
<evidence type="ECO:0000256" key="2">
    <source>
        <dbReference type="ARBA" id="ARBA00009779"/>
    </source>
</evidence>
<dbReference type="AlphaFoldDB" id="A0A1J4UZY8"/>
<feature type="transmembrane region" description="Helical" evidence="12">
    <location>
        <begin position="42"/>
        <end position="60"/>
    </location>
</feature>
<dbReference type="InterPro" id="IPR001915">
    <property type="entry name" value="Peptidase_M48"/>
</dbReference>
<protein>
    <recommendedName>
        <fullName evidence="12">Protease HtpX homolog</fullName>
        <ecNumber evidence="12">3.4.24.-</ecNumber>
    </recommendedName>
</protein>
<sequence>MATIYTNQTQNVRKTWLLMSIFFIAVIGIAWAFSYILKNPSILYIGVVFSVGMNIWSYWYSDTLVIKMSGAIPTTREEHFDLWNAVENLSITAGLPMPKLYIINDDSPNAFATGRDKEHAAVAVTTGLLVMLNKNELEGVIAHELSHIGNRDILLGTVVVVLVGFIAILSDMFLRTAGWGGDNREEDNRLGLILMIAGVVLAIFAPIVAQLIQLAISRKREFLADASGALLTRYPEGLASALEKISGYPEGLQKVSTATAHLYIANPLKDSKGMSFLTKLFATHPPAEERISALRGMAGLIN</sequence>
<dbReference type="InterPro" id="IPR050083">
    <property type="entry name" value="HtpX_protease"/>
</dbReference>
<name>A0A1J4UZY8_9BACT</name>
<comment type="similarity">
    <text evidence="2 12">Belongs to the peptidase M48B family.</text>
</comment>
<dbReference type="PANTHER" id="PTHR43221:SF1">
    <property type="entry name" value="PROTEASE HTPX"/>
    <property type="match status" value="1"/>
</dbReference>
<keyword evidence="6 12" id="KW-0479">Metal-binding</keyword>
<accession>A0A1J4UZY8</accession>
<feature type="binding site" evidence="12">
    <location>
        <position position="143"/>
    </location>
    <ligand>
        <name>Zn(2+)</name>
        <dbReference type="ChEBI" id="CHEBI:29105"/>
        <note>catalytic</note>
    </ligand>
</feature>
<feature type="binding site" evidence="12">
    <location>
        <position position="221"/>
    </location>
    <ligand>
        <name>Zn(2+)</name>
        <dbReference type="ChEBI" id="CHEBI:29105"/>
        <note>catalytic</note>
    </ligand>
</feature>
<evidence type="ECO:0000256" key="4">
    <source>
        <dbReference type="ARBA" id="ARBA00022670"/>
    </source>
</evidence>
<evidence type="ECO:0000256" key="10">
    <source>
        <dbReference type="ARBA" id="ARBA00023049"/>
    </source>
</evidence>
<evidence type="ECO:0000313" key="15">
    <source>
        <dbReference type="Proteomes" id="UP000181992"/>
    </source>
</evidence>
<organism evidence="14 15">
    <name type="scientific">Candidatus Nomurabacteria bacterium CG1_02_43_90</name>
    <dbReference type="NCBI Taxonomy" id="1805281"/>
    <lineage>
        <taxon>Bacteria</taxon>
        <taxon>Candidatus Nomuraibacteriota</taxon>
    </lineage>
</organism>
<dbReference type="Gene3D" id="3.30.2010.10">
    <property type="entry name" value="Metalloproteases ('zincins'), catalytic domain"/>
    <property type="match status" value="1"/>
</dbReference>
<evidence type="ECO:0000256" key="9">
    <source>
        <dbReference type="ARBA" id="ARBA00022989"/>
    </source>
</evidence>
<reference evidence="14 15" key="1">
    <citation type="journal article" date="2016" name="Environ. Microbiol.">
        <title>Genomic resolution of a cold subsurface aquifer community provides metabolic insights for novel microbes adapted to high CO concentrations.</title>
        <authorList>
            <person name="Probst A.J."/>
            <person name="Castelle C.J."/>
            <person name="Singh A."/>
            <person name="Brown C.T."/>
            <person name="Anantharaman K."/>
            <person name="Sharon I."/>
            <person name="Hug L.A."/>
            <person name="Burstein D."/>
            <person name="Emerson J.B."/>
            <person name="Thomas B.C."/>
            <person name="Banfield J.F."/>
        </authorList>
    </citation>
    <scope>NUCLEOTIDE SEQUENCE [LARGE SCALE GENOMIC DNA]</scope>
    <source>
        <strain evidence="14">CG1_02_43_90</strain>
    </source>
</reference>
<dbReference type="Pfam" id="PF01435">
    <property type="entry name" value="Peptidase_M48"/>
    <property type="match status" value="1"/>
</dbReference>
<dbReference type="HAMAP" id="MF_00188">
    <property type="entry name" value="Pept_M48_protease_HtpX"/>
    <property type="match status" value="1"/>
</dbReference>
<dbReference type="PANTHER" id="PTHR43221">
    <property type="entry name" value="PROTEASE HTPX"/>
    <property type="match status" value="1"/>
</dbReference>
<dbReference type="EMBL" id="MNVN01000016">
    <property type="protein sequence ID" value="OIO30490.1"/>
    <property type="molecule type" value="Genomic_DNA"/>
</dbReference>
<dbReference type="EC" id="3.4.24.-" evidence="12"/>
<dbReference type="Proteomes" id="UP000181992">
    <property type="component" value="Unassembled WGS sequence"/>
</dbReference>
<evidence type="ECO:0000313" key="14">
    <source>
        <dbReference type="EMBL" id="OIO30490.1"/>
    </source>
</evidence>
<evidence type="ECO:0000256" key="1">
    <source>
        <dbReference type="ARBA" id="ARBA00004651"/>
    </source>
</evidence>
<dbReference type="GO" id="GO:0006508">
    <property type="term" value="P:proteolysis"/>
    <property type="evidence" value="ECO:0007669"/>
    <property type="project" value="UniProtKB-KW"/>
</dbReference>
<dbReference type="InterPro" id="IPR022919">
    <property type="entry name" value="Pept_M48_protease_HtpX"/>
</dbReference>
<feature type="domain" description="Peptidase M48" evidence="13">
    <location>
        <begin position="84"/>
        <end position="297"/>
    </location>
</feature>
<feature type="transmembrane region" description="Helical" evidence="12">
    <location>
        <begin position="153"/>
        <end position="170"/>
    </location>
</feature>